<feature type="transmembrane region" description="Helical" evidence="1">
    <location>
        <begin position="122"/>
        <end position="142"/>
    </location>
</feature>
<keyword evidence="1" id="KW-0812">Transmembrane</keyword>
<feature type="transmembrane region" description="Helical" evidence="1">
    <location>
        <begin position="154"/>
        <end position="171"/>
    </location>
</feature>
<keyword evidence="1" id="KW-0472">Membrane</keyword>
<protein>
    <submittedName>
        <fullName evidence="2">Uncharacterized protein</fullName>
    </submittedName>
</protein>
<keyword evidence="3" id="KW-1185">Reference proteome</keyword>
<dbReference type="EMBL" id="CP023700">
    <property type="protein sequence ID" value="QEU85453.1"/>
    <property type="molecule type" value="Genomic_DNA"/>
</dbReference>
<feature type="transmembrane region" description="Helical" evidence="1">
    <location>
        <begin position="27"/>
        <end position="48"/>
    </location>
</feature>
<dbReference type="Proteomes" id="UP000327143">
    <property type="component" value="Chromosome"/>
</dbReference>
<reference evidence="2 3" key="1">
    <citation type="submission" date="2017-09" db="EMBL/GenBank/DDBJ databases">
        <authorList>
            <person name="Lee N."/>
            <person name="Cho B.-K."/>
        </authorList>
    </citation>
    <scope>NUCLEOTIDE SEQUENCE [LARGE SCALE GENOMIC DNA]</scope>
    <source>
        <strain evidence="2 3">ATCC 39115</strain>
    </source>
</reference>
<evidence type="ECO:0000313" key="2">
    <source>
        <dbReference type="EMBL" id="QEU85453.1"/>
    </source>
</evidence>
<accession>A0ABX6AFB6</accession>
<evidence type="ECO:0000256" key="1">
    <source>
        <dbReference type="SAM" id="Phobius"/>
    </source>
</evidence>
<feature type="transmembrane region" description="Helical" evidence="1">
    <location>
        <begin position="88"/>
        <end position="110"/>
    </location>
</feature>
<gene>
    <name evidence="2" type="ORF">CP969_12520</name>
</gene>
<evidence type="ECO:0000313" key="3">
    <source>
        <dbReference type="Proteomes" id="UP000327143"/>
    </source>
</evidence>
<organism evidence="2 3">
    <name type="scientific">Streptomyces viridosporus T7A</name>
    <dbReference type="NCBI Taxonomy" id="665577"/>
    <lineage>
        <taxon>Bacteria</taxon>
        <taxon>Bacillati</taxon>
        <taxon>Actinomycetota</taxon>
        <taxon>Actinomycetes</taxon>
        <taxon>Kitasatosporales</taxon>
        <taxon>Streptomycetaceae</taxon>
        <taxon>Streptomyces</taxon>
    </lineage>
</organism>
<sequence length="433" mass="47967">MRTPSWTGAGSRLRALLRTTNTGKSPAALALILLVLLPTALLLGWWGLEDLSGALTYTGRITGAILILVSALSLLGAAAVVDHWGRNVFPYSGMVALIGTVAALVANTMLLLEAFRDGDSTLYRTLFSLLTAGSAWAVFTVWRTSVVIPSPKRVAAALIISSALAVANFGYQHLYQPSQRGAKPLVSITVGEPVLSKDRKEFAVPVEIRIDNRSDMGFYVLGTEFHAMGEQVSLSRTDRPREQWRADAETFRDFYVQHPLSRREIYQPGQLVLAQPWMSAGSWIEANDAFVTRTVVQLPIDTPYDQLALYASAQLARKDRAGLDQIQLKGYSWSGGKMPQWVTRDKSRDSVAYRGRVYENNAIDQHTRDPRYVAVYWQFGAHGAGLSVSITRKGEENRILSRAEIRETLNRYGLIAAETGPIKRTLWDIKDQV</sequence>
<proteinExistence type="predicted"/>
<keyword evidence="1" id="KW-1133">Transmembrane helix</keyword>
<dbReference type="RefSeq" id="WP_004988890.1">
    <property type="nucleotide sequence ID" value="NZ_CP023700.1"/>
</dbReference>
<name>A0ABX6AFB6_STRVD</name>
<feature type="transmembrane region" description="Helical" evidence="1">
    <location>
        <begin position="60"/>
        <end position="81"/>
    </location>
</feature>